<evidence type="ECO:0000313" key="10">
    <source>
        <dbReference type="Proteomes" id="UP000230069"/>
    </source>
</evidence>
<comment type="subcellular location">
    <subcellularLocation>
        <location evidence="1">Nucleus</location>
    </subcellularLocation>
</comment>
<keyword evidence="7" id="KW-0175">Coiled coil</keyword>
<dbReference type="EMBL" id="KZ305039">
    <property type="protein sequence ID" value="PIA41433.1"/>
    <property type="molecule type" value="Genomic_DNA"/>
</dbReference>
<feature type="region of interest" description="Disordered" evidence="8">
    <location>
        <begin position="882"/>
        <end position="901"/>
    </location>
</feature>
<feature type="compositionally biased region" description="Basic residues" evidence="8">
    <location>
        <begin position="813"/>
        <end position="831"/>
    </location>
</feature>
<evidence type="ECO:0008006" key="11">
    <source>
        <dbReference type="Google" id="ProtNLM"/>
    </source>
</evidence>
<feature type="compositionally biased region" description="Low complexity" evidence="8">
    <location>
        <begin position="1017"/>
        <end position="1029"/>
    </location>
</feature>
<dbReference type="Pfam" id="PF23240">
    <property type="entry name" value="HAT_PRP39_N"/>
    <property type="match status" value="1"/>
</dbReference>
<feature type="compositionally biased region" description="Polar residues" evidence="8">
    <location>
        <begin position="842"/>
        <end position="860"/>
    </location>
</feature>
<proteinExistence type="inferred from homology"/>
<keyword evidence="3" id="KW-0677">Repeat</keyword>
<evidence type="ECO:0000256" key="3">
    <source>
        <dbReference type="ARBA" id="ARBA00022737"/>
    </source>
</evidence>
<dbReference type="InterPro" id="IPR011990">
    <property type="entry name" value="TPR-like_helical_dom_sf"/>
</dbReference>
<dbReference type="GO" id="GO:0005685">
    <property type="term" value="C:U1 snRNP"/>
    <property type="evidence" value="ECO:0007669"/>
    <property type="project" value="TreeGrafter"/>
</dbReference>
<dbReference type="InterPro" id="IPR059164">
    <property type="entry name" value="HAT_PRP39_C"/>
</dbReference>
<dbReference type="FunFam" id="1.25.40.10:FF:000159">
    <property type="entry name" value="Tetratricopeptide repeat (TPR)-like superfamily protein"/>
    <property type="match status" value="1"/>
</dbReference>
<dbReference type="PANTHER" id="PTHR17204:SF26">
    <property type="entry name" value="PRE-MRNA-PROCESSING FACTOR 39-2"/>
    <property type="match status" value="1"/>
</dbReference>
<dbReference type="EMBL" id="KZ305039">
    <property type="protein sequence ID" value="PIA41434.1"/>
    <property type="molecule type" value="Genomic_DNA"/>
</dbReference>
<evidence type="ECO:0000313" key="9">
    <source>
        <dbReference type="EMBL" id="PIA41433.1"/>
    </source>
</evidence>
<feature type="region of interest" description="Disordered" evidence="8">
    <location>
        <begin position="610"/>
        <end position="639"/>
    </location>
</feature>
<feature type="region of interest" description="Disordered" evidence="8">
    <location>
        <begin position="972"/>
        <end position="1049"/>
    </location>
</feature>
<evidence type="ECO:0000256" key="6">
    <source>
        <dbReference type="ARBA" id="ARBA00038019"/>
    </source>
</evidence>
<keyword evidence="5" id="KW-0539">Nucleus</keyword>
<feature type="compositionally biased region" description="Polar residues" evidence="8">
    <location>
        <begin position="1004"/>
        <end position="1016"/>
    </location>
</feature>
<dbReference type="Proteomes" id="UP000230069">
    <property type="component" value="Unassembled WGS sequence"/>
</dbReference>
<dbReference type="GO" id="GO:0030627">
    <property type="term" value="F:pre-mRNA 5'-splice site binding"/>
    <property type="evidence" value="ECO:0007669"/>
    <property type="project" value="TreeGrafter"/>
</dbReference>
<evidence type="ECO:0000256" key="4">
    <source>
        <dbReference type="ARBA" id="ARBA00023187"/>
    </source>
</evidence>
<dbReference type="Gene3D" id="1.25.40.10">
    <property type="entry name" value="Tetratricopeptide repeat domain"/>
    <property type="match status" value="2"/>
</dbReference>
<dbReference type="FunFam" id="1.25.40.10:FF:000064">
    <property type="entry name" value="Putative pre-mrna-processing factor 39"/>
    <property type="match status" value="1"/>
</dbReference>
<accession>A0A2G5DD68</accession>
<dbReference type="STRING" id="218851.A0A2G5DD68"/>
<name>A0A2G5DD68_AQUCA</name>
<dbReference type="GO" id="GO:0071004">
    <property type="term" value="C:U2-type prespliceosome"/>
    <property type="evidence" value="ECO:0007669"/>
    <property type="project" value="TreeGrafter"/>
</dbReference>
<dbReference type="Pfam" id="PF23241">
    <property type="entry name" value="HAT_PRP39_C"/>
    <property type="match status" value="1"/>
</dbReference>
<organism evidence="9 10">
    <name type="scientific">Aquilegia coerulea</name>
    <name type="common">Rocky mountain columbine</name>
    <dbReference type="NCBI Taxonomy" id="218851"/>
    <lineage>
        <taxon>Eukaryota</taxon>
        <taxon>Viridiplantae</taxon>
        <taxon>Streptophyta</taxon>
        <taxon>Embryophyta</taxon>
        <taxon>Tracheophyta</taxon>
        <taxon>Spermatophyta</taxon>
        <taxon>Magnoliopsida</taxon>
        <taxon>Ranunculales</taxon>
        <taxon>Ranunculaceae</taxon>
        <taxon>Thalictroideae</taxon>
        <taxon>Aquilegia</taxon>
    </lineage>
</organism>
<gene>
    <name evidence="9" type="ORF">AQUCO_02200089v1</name>
</gene>
<reference evidence="9 10" key="1">
    <citation type="submission" date="2017-09" db="EMBL/GenBank/DDBJ databases">
        <title>WGS assembly of Aquilegia coerulea Goldsmith.</title>
        <authorList>
            <person name="Hodges S."/>
            <person name="Kramer E."/>
            <person name="Nordborg M."/>
            <person name="Tomkins J."/>
            <person name="Borevitz J."/>
            <person name="Derieg N."/>
            <person name="Yan J."/>
            <person name="Mihaltcheva S."/>
            <person name="Hayes R.D."/>
            <person name="Rokhsar D."/>
        </authorList>
    </citation>
    <scope>NUCLEOTIDE SEQUENCE [LARGE SCALE GENOMIC DNA]</scope>
    <source>
        <strain evidence="10">cv. Goldsmith</strain>
    </source>
</reference>
<dbReference type="GO" id="GO:0000395">
    <property type="term" value="P:mRNA 5'-splice site recognition"/>
    <property type="evidence" value="ECO:0007669"/>
    <property type="project" value="TreeGrafter"/>
</dbReference>
<feature type="region of interest" description="Disordered" evidence="8">
    <location>
        <begin position="661"/>
        <end position="778"/>
    </location>
</feature>
<protein>
    <recommendedName>
        <fullName evidence="11">Suppressor of forked domain-containing protein</fullName>
    </recommendedName>
</protein>
<keyword evidence="4" id="KW-0508">mRNA splicing</keyword>
<dbReference type="GO" id="GO:0000243">
    <property type="term" value="C:commitment complex"/>
    <property type="evidence" value="ECO:0007669"/>
    <property type="project" value="TreeGrafter"/>
</dbReference>
<feature type="compositionally biased region" description="Polar residues" evidence="8">
    <location>
        <begin position="618"/>
        <end position="636"/>
    </location>
</feature>
<dbReference type="AlphaFoldDB" id="A0A2G5DD68"/>
<keyword evidence="2" id="KW-0507">mRNA processing</keyword>
<dbReference type="InterPro" id="IPR003107">
    <property type="entry name" value="HAT"/>
</dbReference>
<evidence type="ECO:0000256" key="2">
    <source>
        <dbReference type="ARBA" id="ARBA00022664"/>
    </source>
</evidence>
<evidence type="ECO:0000256" key="5">
    <source>
        <dbReference type="ARBA" id="ARBA00023242"/>
    </source>
</evidence>
<evidence type="ECO:0000256" key="8">
    <source>
        <dbReference type="SAM" id="MobiDB-lite"/>
    </source>
</evidence>
<dbReference type="OrthoDB" id="10265668at2759"/>
<feature type="compositionally biased region" description="Polar residues" evidence="8">
    <location>
        <begin position="980"/>
        <end position="995"/>
    </location>
</feature>
<feature type="compositionally biased region" description="Polar residues" evidence="8">
    <location>
        <begin position="727"/>
        <end position="778"/>
    </location>
</feature>
<feature type="coiled-coil region" evidence="7">
    <location>
        <begin position="396"/>
        <end position="423"/>
    </location>
</feature>
<dbReference type="SUPFAM" id="SSF48452">
    <property type="entry name" value="TPR-like"/>
    <property type="match status" value="2"/>
</dbReference>
<keyword evidence="10" id="KW-1185">Reference proteome</keyword>
<comment type="similarity">
    <text evidence="6">Belongs to the PRP39 family.</text>
</comment>
<dbReference type="SMART" id="SM00386">
    <property type="entry name" value="HAT"/>
    <property type="match status" value="5"/>
</dbReference>
<feature type="compositionally biased region" description="Polar residues" evidence="8">
    <location>
        <begin position="687"/>
        <end position="706"/>
    </location>
</feature>
<evidence type="ECO:0000256" key="1">
    <source>
        <dbReference type="ARBA" id="ARBA00004123"/>
    </source>
</evidence>
<dbReference type="PANTHER" id="PTHR17204">
    <property type="entry name" value="PRE-MRNA PROCESSING PROTEIN PRP39-RELATED"/>
    <property type="match status" value="1"/>
</dbReference>
<sequence>MDVTEQLDHPDDQVSVGDGKLQALCIPHEANFDAWTSHIAEIEKTSSVDIEKISLVYENFLSEFPLCYGYWRKYAGHKARLCTVEKVVEVYERSVQSATYSIDLWVDYCSFGMLLFEDPVNVRRLFERGISSVGKDYLCNLLWDKYIEFEYSQKNWSSLAYIYIRALKYPTKKLHSYYESFKKLVAIWEEERNFQTGDATETQSDGFLNGKTTRVKEYDNEDITIVIKDLLDPAAGLHRHKALQKYLSTGEKFYQRARELDAKICSFESRIRRPYFHVKPVDASQLENWHQYLDFVEMHGDFDWAVRLHERCLIPCANYPEFWMRYVEFMETKGGREIANCALARATQIFLKRVPAIHIFCARYKEKIGDVFGSRAAFHRCDSELDSDLIENVRREANMEKRLGNLEAAFQIYEEALQMAKEKKNSPVFPMLSIHYSRYKYMVTGDLDATRDVLIKGIQHLPQCKLLIEEFLKFEMMHDGPKKMNVVESFVTQAVCAGQDVSQALSNKDCEDISSLYIEFLDHCGTIHDIMKACNRHRKLFPHSLRPTAYDHPVGREDMVITLPHHASGDENSRSLVQPLQLDQNSSMPEKPDIQSDVAPMDESLLLGIDSPKEKQQPLPSLTSPKSMENSGQDLSKQNEETTDLVGEVANSCQAQLAVQEYPEEASEVQKYSDFDPNDNLRPPSLETLSLSPRNDETQASNPTTSHDCRTLRASPKSTESRPTDVELSSSPKLTCEQSGSQVNVQSDYGRSQTPNDPSSLEMQPHSQPVLPTSYTSNRSFVNDESWYRMKHPSKGLGDASTAKSVSPDSRYPRKLQRSPRRQYRSSKHRQQFGGRQPPCQPQTWQNPPLQPSNQAPNQHQVVAQVQPMSAYQWPGQSMQQQCFAPASQPQSQSQSQSQPISLPVAYPQGQAYQYPVQGNVQYGHMQGIQAFTPEMWHYYYQQQQQQQLLQQYMPLQTQTWNMNYYQQQPPVQPYGGSQFGQEHGQQAGGSQQPPVQLYGGSQCGQEYGQQEQVHATQQVVQEQGTTQQNIEASEPAVSPCPQQNPPPN</sequence>
<feature type="region of interest" description="Disordered" evidence="8">
    <location>
        <begin position="792"/>
        <end position="860"/>
    </location>
</feature>
<evidence type="ECO:0000256" key="7">
    <source>
        <dbReference type="SAM" id="Coils"/>
    </source>
</evidence>